<dbReference type="KEGG" id="mbry:B1812_22040"/>
<dbReference type="Gene3D" id="3.40.50.300">
    <property type="entry name" value="P-loop containing nucleotide triphosphate hydrolases"/>
    <property type="match status" value="1"/>
</dbReference>
<feature type="domain" description="CobQ/CobB/MinD/ParA nucleotide binding" evidence="1">
    <location>
        <begin position="7"/>
        <end position="136"/>
    </location>
</feature>
<name>A0A1W6N2B3_9HYPH</name>
<dbReference type="RefSeq" id="WP_085773978.1">
    <property type="nucleotide sequence ID" value="NZ_AP027150.1"/>
</dbReference>
<dbReference type="AlphaFoldDB" id="A0A1W6N2B3"/>
<dbReference type="EMBL" id="CP019949">
    <property type="protein sequence ID" value="ARN83955.1"/>
    <property type="molecule type" value="Genomic_DNA"/>
</dbReference>
<dbReference type="Proteomes" id="UP000193978">
    <property type="component" value="Plasmid p1"/>
</dbReference>
<dbReference type="InterPro" id="IPR002586">
    <property type="entry name" value="CobQ/CobB/MinD/ParA_Nub-bd_dom"/>
</dbReference>
<organism evidence="2 3">
    <name type="scientific">Methylocystis bryophila</name>
    <dbReference type="NCBI Taxonomy" id="655015"/>
    <lineage>
        <taxon>Bacteria</taxon>
        <taxon>Pseudomonadati</taxon>
        <taxon>Pseudomonadota</taxon>
        <taxon>Alphaproteobacteria</taxon>
        <taxon>Hyphomicrobiales</taxon>
        <taxon>Methylocystaceae</taxon>
        <taxon>Methylocystis</taxon>
    </lineage>
</organism>
<evidence type="ECO:0000313" key="3">
    <source>
        <dbReference type="Proteomes" id="UP000193978"/>
    </source>
</evidence>
<proteinExistence type="predicted"/>
<evidence type="ECO:0000259" key="1">
    <source>
        <dbReference type="Pfam" id="PF01656"/>
    </source>
</evidence>
<gene>
    <name evidence="2" type="ORF">B1812_22040</name>
</gene>
<geneLocation type="plasmid" evidence="2 3">
    <name>p1</name>
</geneLocation>
<dbReference type="SUPFAM" id="SSF52540">
    <property type="entry name" value="P-loop containing nucleoside triphosphate hydrolases"/>
    <property type="match status" value="1"/>
</dbReference>
<evidence type="ECO:0000313" key="2">
    <source>
        <dbReference type="EMBL" id="ARN83955.1"/>
    </source>
</evidence>
<dbReference type="Pfam" id="PF01656">
    <property type="entry name" value="CbiA"/>
    <property type="match status" value="1"/>
</dbReference>
<keyword evidence="2" id="KW-0614">Plasmid</keyword>
<protein>
    <submittedName>
        <fullName evidence="2">Protein mobD</fullName>
    </submittedName>
</protein>
<keyword evidence="3" id="KW-1185">Reference proteome</keyword>
<accession>A0A1W6N2B3</accession>
<dbReference type="InterPro" id="IPR027417">
    <property type="entry name" value="P-loop_NTPase"/>
</dbReference>
<reference evidence="2 3" key="1">
    <citation type="submission" date="2017-02" db="EMBL/GenBank/DDBJ databases">
        <authorList>
            <person name="Peterson S.W."/>
        </authorList>
    </citation>
    <scope>NUCLEOTIDE SEQUENCE [LARGE SCALE GENOMIC DNA]</scope>
    <source>
        <strain evidence="2 3">S285</strain>
        <plasmid evidence="3">Plasmid p1</plasmid>
    </source>
</reference>
<sequence>MSKAIYVVGGSKGGVGKSLVTMGLVHNLTQRGEEVFVIDADTSNPDVFKSYENEVVCELVNLDEADGWIRFVNICDEYKGSNVVVNTAARNNVGVAAYGRTLSQSLEELERELVTLWVINRQRDSLELLQDYIDAIPNSTVHVLKNGYFGADAKFELYNSSDVKTSVEKQGGRSLLFPDMADRVSDDLYSNRLSIARAWQTMPIGNRAELRRWLEEVSKVFAPVVDNG</sequence>
<dbReference type="OrthoDB" id="5615423at2"/>